<comment type="caution">
    <text evidence="3">The sequence shown here is derived from an EMBL/GenBank/DDBJ whole genome shotgun (WGS) entry which is preliminary data.</text>
</comment>
<feature type="domain" description="Transglutaminase-like" evidence="2">
    <location>
        <begin position="170"/>
        <end position="226"/>
    </location>
</feature>
<name>A0A3D9IAC1_9BACL</name>
<dbReference type="PANTHER" id="PTHR46333">
    <property type="entry name" value="CYTOKINESIS PROTEIN 3"/>
    <property type="match status" value="1"/>
</dbReference>
<dbReference type="Gene3D" id="3.10.620.30">
    <property type="match status" value="1"/>
</dbReference>
<dbReference type="GO" id="GO:0005737">
    <property type="term" value="C:cytoplasm"/>
    <property type="evidence" value="ECO:0007669"/>
    <property type="project" value="TreeGrafter"/>
</dbReference>
<evidence type="ECO:0000313" key="4">
    <source>
        <dbReference type="Proteomes" id="UP000256869"/>
    </source>
</evidence>
<dbReference type="Pfam" id="PF01841">
    <property type="entry name" value="Transglut_core"/>
    <property type="match status" value="1"/>
</dbReference>
<feature type="signal peptide" evidence="1">
    <location>
        <begin position="1"/>
        <end position="34"/>
    </location>
</feature>
<protein>
    <submittedName>
        <fullName evidence="3">Transglutaminase superfamily protein</fullName>
    </submittedName>
</protein>
<dbReference type="InterPro" id="IPR002931">
    <property type="entry name" value="Transglutaminase-like"/>
</dbReference>
<dbReference type="Proteomes" id="UP000256869">
    <property type="component" value="Unassembled WGS sequence"/>
</dbReference>
<keyword evidence="1" id="KW-0732">Signal</keyword>
<organism evidence="3 4">
    <name type="scientific">Cohnella lupini</name>
    <dbReference type="NCBI Taxonomy" id="1294267"/>
    <lineage>
        <taxon>Bacteria</taxon>
        <taxon>Bacillati</taxon>
        <taxon>Bacillota</taxon>
        <taxon>Bacilli</taxon>
        <taxon>Bacillales</taxon>
        <taxon>Paenibacillaceae</taxon>
        <taxon>Cohnella</taxon>
    </lineage>
</organism>
<dbReference type="AlphaFoldDB" id="A0A3D9IAC1"/>
<gene>
    <name evidence="3" type="ORF">DFP95_108136</name>
</gene>
<dbReference type="PANTHER" id="PTHR46333:SF2">
    <property type="entry name" value="CYTOKINESIS PROTEIN 3"/>
    <property type="match status" value="1"/>
</dbReference>
<dbReference type="OrthoDB" id="9788327at2"/>
<dbReference type="InterPro" id="IPR038765">
    <property type="entry name" value="Papain-like_cys_pep_sf"/>
</dbReference>
<sequence>MTMKRIGMQVGLALAIMAGTLPLTIAFDGSSAQAASTDSQAQLRKEIVNAIAQRAESLEIAYKGNEASMKKDIRATLDDAVNSDDYLHYIVKTYGYEASMSGGKAEIDFKFTYWESLSETKEVQKRVSQALRKILTPGMNDYQKEKAIHDWIVTNLSYDTSLAAHSAYDGLVNGETVCQGYALLTYEMMKQAGIPVRIVEGSSRGIAHTWNLVQLGGKWYHLDTTWNDPVPNVAGRVSYDYYNLTDAQMRADHSWPASSSYPAAATPFDQTLSTLNVTDKSKVSFYKTIYEQLGYAYLEDSRTATSLQQLTNKISDAVDKRQKELLVRYTRGVMLKTDMKKAFAGQKGITGYSYSYEDYSLTPINDKLLRIVFKY</sequence>
<evidence type="ECO:0000259" key="2">
    <source>
        <dbReference type="SMART" id="SM00460"/>
    </source>
</evidence>
<dbReference type="SMART" id="SM00460">
    <property type="entry name" value="TGc"/>
    <property type="match status" value="1"/>
</dbReference>
<feature type="chain" id="PRO_5017567516" evidence="1">
    <location>
        <begin position="35"/>
        <end position="375"/>
    </location>
</feature>
<keyword evidence="4" id="KW-1185">Reference proteome</keyword>
<evidence type="ECO:0000256" key="1">
    <source>
        <dbReference type="SAM" id="SignalP"/>
    </source>
</evidence>
<evidence type="ECO:0000313" key="3">
    <source>
        <dbReference type="EMBL" id="RED58610.1"/>
    </source>
</evidence>
<proteinExistence type="predicted"/>
<accession>A0A3D9IAC1</accession>
<reference evidence="3 4" key="1">
    <citation type="submission" date="2018-07" db="EMBL/GenBank/DDBJ databases">
        <title>Genomic Encyclopedia of Type Strains, Phase III (KMG-III): the genomes of soil and plant-associated and newly described type strains.</title>
        <authorList>
            <person name="Whitman W."/>
        </authorList>
    </citation>
    <scope>NUCLEOTIDE SEQUENCE [LARGE SCALE GENOMIC DNA]</scope>
    <source>
        <strain evidence="3 4">CECT 8236</strain>
    </source>
</reference>
<dbReference type="SUPFAM" id="SSF54001">
    <property type="entry name" value="Cysteine proteinases"/>
    <property type="match status" value="1"/>
</dbReference>
<dbReference type="EMBL" id="QRDY01000008">
    <property type="protein sequence ID" value="RED58610.1"/>
    <property type="molecule type" value="Genomic_DNA"/>
</dbReference>
<dbReference type="InterPro" id="IPR052557">
    <property type="entry name" value="CAP/Cytokinesis_protein"/>
</dbReference>